<keyword evidence="2" id="KW-1133">Transmembrane helix</keyword>
<feature type="transmembrane region" description="Helical" evidence="2">
    <location>
        <begin position="92"/>
        <end position="118"/>
    </location>
</feature>
<keyword evidence="2" id="KW-0812">Transmembrane</keyword>
<feature type="domain" description="DUF6787" evidence="3">
    <location>
        <begin position="42"/>
        <end position="130"/>
    </location>
</feature>
<accession>A0A7S1QEF9</accession>
<protein>
    <recommendedName>
        <fullName evidence="3">DUF6787 domain-containing protein</fullName>
    </recommendedName>
</protein>
<keyword evidence="2" id="KW-0472">Membrane</keyword>
<evidence type="ECO:0000313" key="4">
    <source>
        <dbReference type="EMBL" id="CAD9132587.1"/>
    </source>
</evidence>
<name>A0A7S1QEF9_NEODS</name>
<gene>
    <name evidence="4" type="ORF">NDES1114_LOCUS23303</name>
</gene>
<feature type="region of interest" description="Disordered" evidence="1">
    <location>
        <begin position="1"/>
        <end position="22"/>
    </location>
</feature>
<dbReference type="AlphaFoldDB" id="A0A7S1QEF9"/>
<dbReference type="EMBL" id="HBGF01034765">
    <property type="protein sequence ID" value="CAD9132587.1"/>
    <property type="molecule type" value="Transcribed_RNA"/>
</dbReference>
<organism evidence="4">
    <name type="scientific">Neobodo designis</name>
    <name type="common">Flagellated protozoan</name>
    <name type="synonym">Bodo designis</name>
    <dbReference type="NCBI Taxonomy" id="312471"/>
    <lineage>
        <taxon>Eukaryota</taxon>
        <taxon>Discoba</taxon>
        <taxon>Euglenozoa</taxon>
        <taxon>Kinetoplastea</taxon>
        <taxon>Metakinetoplastina</taxon>
        <taxon>Neobodonida</taxon>
        <taxon>Neobodo</taxon>
    </lineage>
</organism>
<reference evidence="4" key="1">
    <citation type="submission" date="2021-01" db="EMBL/GenBank/DDBJ databases">
        <authorList>
            <person name="Corre E."/>
            <person name="Pelletier E."/>
            <person name="Niang G."/>
            <person name="Scheremetjew M."/>
            <person name="Finn R."/>
            <person name="Kale V."/>
            <person name="Holt S."/>
            <person name="Cochrane G."/>
            <person name="Meng A."/>
            <person name="Brown T."/>
            <person name="Cohen L."/>
        </authorList>
    </citation>
    <scope>NUCLEOTIDE SEQUENCE</scope>
    <source>
        <strain evidence="4">CCAP 1951/1</strain>
    </source>
</reference>
<feature type="compositionally biased region" description="Low complexity" evidence="1">
    <location>
        <begin position="7"/>
        <end position="22"/>
    </location>
</feature>
<dbReference type="Pfam" id="PF20584">
    <property type="entry name" value="DUF6787"/>
    <property type="match status" value="1"/>
</dbReference>
<evidence type="ECO:0000256" key="2">
    <source>
        <dbReference type="SAM" id="Phobius"/>
    </source>
</evidence>
<dbReference type="InterPro" id="IPR046714">
    <property type="entry name" value="DUF6787"/>
</dbReference>
<sequence>MQRAGSARVTNTVARRSTATAASETVKKQPKLWELPRRELAIVCTVFAITGSSAAYLVRPTLRFLILSTPLGGALGLDENSGFIAGPWPFRVMYFLVMWPMYSMMLLTIGTLAGRGAFFRPFIVKMWSRVLPKPAAAKLKEVLA</sequence>
<proteinExistence type="predicted"/>
<evidence type="ECO:0000256" key="1">
    <source>
        <dbReference type="SAM" id="MobiDB-lite"/>
    </source>
</evidence>
<evidence type="ECO:0000259" key="3">
    <source>
        <dbReference type="Pfam" id="PF20584"/>
    </source>
</evidence>
<feature type="transmembrane region" description="Helical" evidence="2">
    <location>
        <begin position="40"/>
        <end position="58"/>
    </location>
</feature>